<keyword evidence="5 11" id="KW-0444">Lipid biosynthesis</keyword>
<dbReference type="Proteomes" id="UP000756387">
    <property type="component" value="Unassembled WGS sequence"/>
</dbReference>
<sequence>MNERLRPRDRAFLAMDSATTPLHNATLEIFEGGTGFDHARALALVADRISYVPRYRQRLLQVPGQIANPVWVDDTDFDLNFHVRRSALPRPGTMDQLRELTARIVSRPLDRSRPLWEIYVIEGLEHGRVAMLSKSHQILVDGVETVDLGQVVLDVHPDQGPLGHDDDWQPRRTPSPASLLLGAVADNLESPRTLVQTARSGAGAVQRRTSATAERLGQLANVFSSGRPTPTSPVLGELSQQRRIVTVCTDLADYRTIRRVHQTTVNDVILATVTGALRGWLMTRDEALHGIRKLKALVPMSVIDDELEATQLGTQVIGHEVNLPVGEVSPVVRLLQVSYSFNGHKETGRAVGAQRLTGIAGFAPTTFHALGSRVAAREMRRGYQVSVTNVPGPQFPLYAAGALMSESYPIHPLLPGHALSIGVTSYDGRVFYGITADRNLVPDADVIGQCLLEALEELKDTATDVRPRAPRGRKKSSAAKRTTKSATAPKRPSASRPKDGE</sequence>
<dbReference type="InterPro" id="IPR014292">
    <property type="entry name" value="Acyl_transf_WS/DGAT"/>
</dbReference>
<feature type="region of interest" description="Disordered" evidence="12">
    <location>
        <begin position="461"/>
        <end position="501"/>
    </location>
</feature>
<dbReference type="NCBIfam" id="TIGR02946">
    <property type="entry name" value="acyl_WS_DGAT"/>
    <property type="match status" value="1"/>
</dbReference>
<dbReference type="EMBL" id="JADCSA010000003">
    <property type="protein sequence ID" value="MBE7323814.1"/>
    <property type="molecule type" value="Genomic_DNA"/>
</dbReference>
<gene>
    <name evidence="15" type="ORF">IEQ44_04020</name>
</gene>
<keyword evidence="16" id="KW-1185">Reference proteome</keyword>
<evidence type="ECO:0000256" key="11">
    <source>
        <dbReference type="RuleBase" id="RU361241"/>
    </source>
</evidence>
<dbReference type="Pfam" id="PF03007">
    <property type="entry name" value="WS_DGAT_cat"/>
    <property type="match status" value="1"/>
</dbReference>
<evidence type="ECO:0000256" key="9">
    <source>
        <dbReference type="ARBA" id="ARBA00023315"/>
    </source>
</evidence>
<evidence type="ECO:0000256" key="3">
    <source>
        <dbReference type="ARBA" id="ARBA00009587"/>
    </source>
</evidence>
<dbReference type="Pfam" id="PF06974">
    <property type="entry name" value="WS_DGAT_C"/>
    <property type="match status" value="1"/>
</dbReference>
<evidence type="ECO:0000256" key="2">
    <source>
        <dbReference type="ARBA" id="ARBA00005189"/>
    </source>
</evidence>
<dbReference type="RefSeq" id="WP_193637146.1">
    <property type="nucleotide sequence ID" value="NZ_JADCSA010000003.1"/>
</dbReference>
<evidence type="ECO:0000256" key="6">
    <source>
        <dbReference type="ARBA" id="ARBA00022679"/>
    </source>
</evidence>
<comment type="caution">
    <text evidence="15">The sequence shown here is derived from an EMBL/GenBank/DDBJ whole genome shotgun (WGS) entry which is preliminary data.</text>
</comment>
<feature type="compositionally biased region" description="Basic residues" evidence="12">
    <location>
        <begin position="468"/>
        <end position="483"/>
    </location>
</feature>
<evidence type="ECO:0000256" key="4">
    <source>
        <dbReference type="ARBA" id="ARBA00013244"/>
    </source>
</evidence>
<organism evidence="15 16">
    <name type="scientific">Nocardioides malaquae</name>
    <dbReference type="NCBI Taxonomy" id="2773426"/>
    <lineage>
        <taxon>Bacteria</taxon>
        <taxon>Bacillati</taxon>
        <taxon>Actinomycetota</taxon>
        <taxon>Actinomycetes</taxon>
        <taxon>Propionibacteriales</taxon>
        <taxon>Nocardioidaceae</taxon>
        <taxon>Nocardioides</taxon>
    </lineage>
</organism>
<dbReference type="PANTHER" id="PTHR31650">
    <property type="entry name" value="O-ACYLTRANSFERASE (WSD1-LIKE) FAMILY PROTEIN"/>
    <property type="match status" value="1"/>
</dbReference>
<proteinExistence type="inferred from homology"/>
<accession>A0ABR9RQG7</accession>
<keyword evidence="7 11" id="KW-0319">Glycerol metabolism</keyword>
<feature type="domain" description="O-acyltransferase WSD1-like N-terminal" evidence="13">
    <location>
        <begin position="5"/>
        <end position="269"/>
    </location>
</feature>
<comment type="similarity">
    <text evidence="3 11">Belongs to the long-chain O-acyltransferase family.</text>
</comment>
<evidence type="ECO:0000259" key="13">
    <source>
        <dbReference type="Pfam" id="PF03007"/>
    </source>
</evidence>
<evidence type="ECO:0000256" key="8">
    <source>
        <dbReference type="ARBA" id="ARBA00023098"/>
    </source>
</evidence>
<evidence type="ECO:0000313" key="16">
    <source>
        <dbReference type="Proteomes" id="UP000756387"/>
    </source>
</evidence>
<reference evidence="15 16" key="1">
    <citation type="submission" date="2020-10" db="EMBL/GenBank/DDBJ databases">
        <title>Nocardioides sp. isolated from sludge.</title>
        <authorList>
            <person name="Zhang X."/>
        </authorList>
    </citation>
    <scope>NUCLEOTIDE SEQUENCE [LARGE SCALE GENOMIC DNA]</scope>
    <source>
        <strain evidence="15 16">Y6</strain>
    </source>
</reference>
<dbReference type="InterPro" id="IPR004255">
    <property type="entry name" value="O-acyltransferase_WSD1_N"/>
</dbReference>
<dbReference type="EC" id="2.3.1.20" evidence="4 11"/>
<evidence type="ECO:0000256" key="5">
    <source>
        <dbReference type="ARBA" id="ARBA00022516"/>
    </source>
</evidence>
<evidence type="ECO:0000256" key="1">
    <source>
        <dbReference type="ARBA" id="ARBA00004771"/>
    </source>
</evidence>
<dbReference type="PANTHER" id="PTHR31650:SF1">
    <property type="entry name" value="WAX ESTER SYNTHASE_DIACYLGLYCEROL ACYLTRANSFERASE 4-RELATED"/>
    <property type="match status" value="1"/>
</dbReference>
<name>A0ABR9RQG7_9ACTN</name>
<protein>
    <recommendedName>
        <fullName evidence="4 11">Diacylglycerol O-acyltransferase</fullName>
        <ecNumber evidence="4 11">2.3.1.20</ecNumber>
    </recommendedName>
</protein>
<comment type="pathway">
    <text evidence="1 11">Glycerolipid metabolism; triacylglycerol biosynthesis.</text>
</comment>
<evidence type="ECO:0000256" key="10">
    <source>
        <dbReference type="ARBA" id="ARBA00048109"/>
    </source>
</evidence>
<comment type="catalytic activity">
    <reaction evidence="10 11">
        <text>an acyl-CoA + a 1,2-diacyl-sn-glycerol = a triacyl-sn-glycerol + CoA</text>
        <dbReference type="Rhea" id="RHEA:10868"/>
        <dbReference type="ChEBI" id="CHEBI:17815"/>
        <dbReference type="ChEBI" id="CHEBI:57287"/>
        <dbReference type="ChEBI" id="CHEBI:58342"/>
        <dbReference type="ChEBI" id="CHEBI:64615"/>
        <dbReference type="EC" id="2.3.1.20"/>
    </reaction>
</comment>
<evidence type="ECO:0000259" key="14">
    <source>
        <dbReference type="Pfam" id="PF06974"/>
    </source>
</evidence>
<comment type="pathway">
    <text evidence="2">Lipid metabolism.</text>
</comment>
<feature type="domain" description="O-acyltransferase WSD1 C-terminal" evidence="14">
    <location>
        <begin position="321"/>
        <end position="459"/>
    </location>
</feature>
<keyword evidence="8 11" id="KW-0443">Lipid metabolism</keyword>
<evidence type="ECO:0000256" key="12">
    <source>
        <dbReference type="SAM" id="MobiDB-lite"/>
    </source>
</evidence>
<keyword evidence="6 11" id="KW-0808">Transferase</keyword>
<dbReference type="SUPFAM" id="SSF52777">
    <property type="entry name" value="CoA-dependent acyltransferases"/>
    <property type="match status" value="1"/>
</dbReference>
<evidence type="ECO:0000313" key="15">
    <source>
        <dbReference type="EMBL" id="MBE7323814.1"/>
    </source>
</evidence>
<dbReference type="InterPro" id="IPR009721">
    <property type="entry name" value="O-acyltransferase_WSD1_C"/>
</dbReference>
<keyword evidence="9 11" id="KW-0012">Acyltransferase</keyword>
<evidence type="ECO:0000256" key="7">
    <source>
        <dbReference type="ARBA" id="ARBA00022798"/>
    </source>
</evidence>
<dbReference type="InterPro" id="IPR045034">
    <property type="entry name" value="O-acyltransferase_WSD1-like"/>
</dbReference>